<name>A0A5C6LRV0_9BACT</name>
<dbReference type="EMBL" id="VOHS01000017">
    <property type="protein sequence ID" value="TWV99219.1"/>
    <property type="molecule type" value="Genomic_DNA"/>
</dbReference>
<sequence>MIQIYNNTRIYVMAPSSFSSGGPELLHQLCHKLEKLGYDAVIYYHPHAENPVHPNFVKYNCKYVTQLEDKKEHVLVMPETFFFMAGQFKHIRKCGWWLSVDNLFKTKEAPKHYRYIKKLGLHGMYKWAIMTGQIKGKFTYHLAQSVYAVDFIRQWGMEAGYLSDYLNDSFLQQSRANIDQAKKPQVLYNPLKGLAFTQKIMAAMPAVNWIPIQKMTPAQVGELLNESMVYIDFGEHPGKDRFPREAAIYRCCVITGKRGSAAFSEDVPIPEQYKIEDKEENIPAIVKMISSCLTDYNNHIRDFESYREWIYGEEAGFEKDITALFSRS</sequence>
<evidence type="ECO:0000313" key="2">
    <source>
        <dbReference type="Proteomes" id="UP000318815"/>
    </source>
</evidence>
<accession>A0A5C6LRV0</accession>
<dbReference type="Proteomes" id="UP000318815">
    <property type="component" value="Unassembled WGS sequence"/>
</dbReference>
<proteinExistence type="predicted"/>
<evidence type="ECO:0000313" key="1">
    <source>
        <dbReference type="EMBL" id="TWV99219.1"/>
    </source>
</evidence>
<evidence type="ECO:0008006" key="3">
    <source>
        <dbReference type="Google" id="ProtNLM"/>
    </source>
</evidence>
<organism evidence="1 2">
    <name type="scientific">Chitinophaga pinensis</name>
    <dbReference type="NCBI Taxonomy" id="79329"/>
    <lineage>
        <taxon>Bacteria</taxon>
        <taxon>Pseudomonadati</taxon>
        <taxon>Bacteroidota</taxon>
        <taxon>Chitinophagia</taxon>
        <taxon>Chitinophagales</taxon>
        <taxon>Chitinophagaceae</taxon>
        <taxon>Chitinophaga</taxon>
    </lineage>
</organism>
<comment type="caution">
    <text evidence="1">The sequence shown here is derived from an EMBL/GenBank/DDBJ whole genome shotgun (WGS) entry which is preliminary data.</text>
</comment>
<dbReference type="OrthoDB" id="6400528at2"/>
<dbReference type="AlphaFoldDB" id="A0A5C6LRV0"/>
<gene>
    <name evidence="1" type="ORF">FEF09_17100</name>
</gene>
<reference evidence="1 2" key="1">
    <citation type="submission" date="2019-08" db="EMBL/GenBank/DDBJ databases">
        <title>Whole genome sequencing of chitin degrading bacteria Chitinophaga pinensis YS16.</title>
        <authorList>
            <person name="Singh R.P."/>
            <person name="Manchanda G."/>
            <person name="Maurya I.K."/>
            <person name="Joshi N.K."/>
            <person name="Srivastava A.K."/>
        </authorList>
    </citation>
    <scope>NUCLEOTIDE SEQUENCE [LARGE SCALE GENOMIC DNA]</scope>
    <source>
        <strain evidence="1 2">YS-16</strain>
    </source>
</reference>
<protein>
    <recommendedName>
        <fullName evidence="3">Glycosyltransferase family 1 protein</fullName>
    </recommendedName>
</protein>
<keyword evidence="2" id="KW-1185">Reference proteome</keyword>
<dbReference type="RefSeq" id="WP_146306248.1">
    <property type="nucleotide sequence ID" value="NZ_VOHS01000017.1"/>
</dbReference>